<gene>
    <name evidence="1" type="ORF">ACFFVB_10150</name>
</gene>
<dbReference type="EMBL" id="JBHMEZ010000011">
    <property type="protein sequence ID" value="MFB9053437.1"/>
    <property type="molecule type" value="Genomic_DNA"/>
</dbReference>
<proteinExistence type="predicted"/>
<comment type="caution">
    <text evidence="1">The sequence shown here is derived from an EMBL/GenBank/DDBJ whole genome shotgun (WGS) entry which is preliminary data.</text>
</comment>
<name>A0ABV5F1X1_9FLAO</name>
<keyword evidence="2" id="KW-1185">Reference proteome</keyword>
<protein>
    <submittedName>
        <fullName evidence="1">Uncharacterized protein</fullName>
    </submittedName>
</protein>
<dbReference type="RefSeq" id="WP_382382618.1">
    <property type="nucleotide sequence ID" value="NZ_JBHMEZ010000011.1"/>
</dbReference>
<dbReference type="Proteomes" id="UP001589605">
    <property type="component" value="Unassembled WGS sequence"/>
</dbReference>
<sequence length="80" mass="9399">MSKKFIELHLGGHIIVHGFDADNKEITERVEAEDFTKKTVAISRIKSVSENFILTDYMDGRLIYWEYKEDYETIKKALTK</sequence>
<organism evidence="1 2">
    <name type="scientific">Formosa undariae</name>
    <dbReference type="NCBI Taxonomy" id="1325436"/>
    <lineage>
        <taxon>Bacteria</taxon>
        <taxon>Pseudomonadati</taxon>
        <taxon>Bacteroidota</taxon>
        <taxon>Flavobacteriia</taxon>
        <taxon>Flavobacteriales</taxon>
        <taxon>Flavobacteriaceae</taxon>
        <taxon>Formosa</taxon>
    </lineage>
</organism>
<reference evidence="1 2" key="1">
    <citation type="submission" date="2024-09" db="EMBL/GenBank/DDBJ databases">
        <authorList>
            <person name="Sun Q."/>
            <person name="Mori K."/>
        </authorList>
    </citation>
    <scope>NUCLEOTIDE SEQUENCE [LARGE SCALE GENOMIC DNA]</scope>
    <source>
        <strain evidence="1 2">CECT 8286</strain>
    </source>
</reference>
<accession>A0ABV5F1X1</accession>
<evidence type="ECO:0000313" key="2">
    <source>
        <dbReference type="Proteomes" id="UP001589605"/>
    </source>
</evidence>
<evidence type="ECO:0000313" key="1">
    <source>
        <dbReference type="EMBL" id="MFB9053437.1"/>
    </source>
</evidence>